<proteinExistence type="predicted"/>
<sequence length="251" mass="26658">MSFKSKVVLITGASAGIGAATAVMLAKEGANVAIVGRNKARLNNVAAEIAKVGSKPLIITIDIVNDDAPKIIIDKTIERYGRLDILVNNAGMLKPTDILKSNFLKDYDEIMNTNLRAAVAITNYASSHIIKTKGNIINISSTLGKMLLKTPDFMAYCISKAGIEHFTRAAALAFGKFGVRVNTISPGGTRTDICETGGIHYDWDAHGQASVLGKVANPEEVAELIMFVASDKAGSITGSDYCIDNGDLLIN</sequence>
<protein>
    <submittedName>
        <fullName evidence="1">Uncharacterized protein</fullName>
    </submittedName>
</protein>
<gene>
    <name evidence="1" type="ORF">K1T71_004202</name>
</gene>
<comment type="caution">
    <text evidence="1">The sequence shown here is derived from an EMBL/GenBank/DDBJ whole genome shotgun (WGS) entry which is preliminary data.</text>
</comment>
<dbReference type="EMBL" id="CM034392">
    <property type="protein sequence ID" value="KAJ0180798.1"/>
    <property type="molecule type" value="Genomic_DNA"/>
</dbReference>
<evidence type="ECO:0000313" key="1">
    <source>
        <dbReference type="EMBL" id="KAJ0180798.1"/>
    </source>
</evidence>
<evidence type="ECO:0000313" key="2">
    <source>
        <dbReference type="Proteomes" id="UP000824533"/>
    </source>
</evidence>
<name>A0ACC1DA40_9NEOP</name>
<organism evidence="1 2">
    <name type="scientific">Dendrolimus kikuchii</name>
    <dbReference type="NCBI Taxonomy" id="765133"/>
    <lineage>
        <taxon>Eukaryota</taxon>
        <taxon>Metazoa</taxon>
        <taxon>Ecdysozoa</taxon>
        <taxon>Arthropoda</taxon>
        <taxon>Hexapoda</taxon>
        <taxon>Insecta</taxon>
        <taxon>Pterygota</taxon>
        <taxon>Neoptera</taxon>
        <taxon>Endopterygota</taxon>
        <taxon>Lepidoptera</taxon>
        <taxon>Glossata</taxon>
        <taxon>Ditrysia</taxon>
        <taxon>Bombycoidea</taxon>
        <taxon>Lasiocampidae</taxon>
        <taxon>Dendrolimus</taxon>
    </lineage>
</organism>
<reference evidence="1 2" key="1">
    <citation type="journal article" date="2021" name="Front. Genet.">
        <title>Chromosome-Level Genome Assembly Reveals Significant Gene Expansion in the Toll and IMD Signaling Pathways of Dendrolimus kikuchii.</title>
        <authorList>
            <person name="Zhou J."/>
            <person name="Wu P."/>
            <person name="Xiong Z."/>
            <person name="Liu N."/>
            <person name="Zhao N."/>
            <person name="Ji M."/>
            <person name="Qiu Y."/>
            <person name="Yang B."/>
        </authorList>
    </citation>
    <scope>NUCLEOTIDE SEQUENCE [LARGE SCALE GENOMIC DNA]</scope>
    <source>
        <strain evidence="1">Ann1</strain>
    </source>
</reference>
<keyword evidence="2" id="KW-1185">Reference proteome</keyword>
<accession>A0ACC1DA40</accession>
<dbReference type="Proteomes" id="UP000824533">
    <property type="component" value="Linkage Group LG06"/>
</dbReference>